<comment type="caution">
    <text evidence="1">The sequence shown here is derived from an EMBL/GenBank/DDBJ whole genome shotgun (WGS) entry which is preliminary data.</text>
</comment>
<accession>A0A375FNH7</accession>
<gene>
    <name evidence="1" type="ORF">CO2235_U850027</name>
</gene>
<organism evidence="1 2">
    <name type="scientific">Cupriavidus oxalaticus</name>
    <dbReference type="NCBI Taxonomy" id="96344"/>
    <lineage>
        <taxon>Bacteria</taxon>
        <taxon>Pseudomonadati</taxon>
        <taxon>Pseudomonadota</taxon>
        <taxon>Betaproteobacteria</taxon>
        <taxon>Burkholderiales</taxon>
        <taxon>Burkholderiaceae</taxon>
        <taxon>Cupriavidus</taxon>
    </lineage>
</organism>
<evidence type="ECO:0000313" key="1">
    <source>
        <dbReference type="EMBL" id="SPC08535.1"/>
    </source>
</evidence>
<reference evidence="2" key="1">
    <citation type="submission" date="2018-01" db="EMBL/GenBank/DDBJ databases">
        <authorList>
            <person name="Gaut B.S."/>
            <person name="Morton B.R."/>
            <person name="Clegg M.T."/>
            <person name="Duvall M.R."/>
        </authorList>
    </citation>
    <scope>NUCLEOTIDE SEQUENCE [LARGE SCALE GENOMIC DNA]</scope>
</reference>
<evidence type="ECO:0000313" key="2">
    <source>
        <dbReference type="Proteomes" id="UP000256862"/>
    </source>
</evidence>
<proteinExistence type="predicted"/>
<dbReference type="Proteomes" id="UP000256862">
    <property type="component" value="Unassembled WGS sequence"/>
</dbReference>
<sequence>MRDKQECHAVIQQSFNLLIAALLKERVANCQSLINNENIRRKLNLNRKCQTDQHAAGVRPHRLIDVLANIRERRNCIEAAENFIC</sequence>
<name>A0A375FNH7_9BURK</name>
<protein>
    <submittedName>
        <fullName evidence="1">Uncharacterized protein</fullName>
    </submittedName>
</protein>
<dbReference type="AlphaFoldDB" id="A0A375FNH7"/>
<dbReference type="EMBL" id="OGUS01000093">
    <property type="protein sequence ID" value="SPC08535.1"/>
    <property type="molecule type" value="Genomic_DNA"/>
</dbReference>